<dbReference type="InterPro" id="IPR003583">
    <property type="entry name" value="Hlx-hairpin-Hlx_DNA-bd_motif"/>
</dbReference>
<dbReference type="SMART" id="SM00278">
    <property type="entry name" value="HhH1"/>
    <property type="match status" value="1"/>
</dbReference>
<dbReference type="Gene3D" id="3.40.1360.10">
    <property type="match status" value="1"/>
</dbReference>
<dbReference type="NCBIfam" id="TIGR00615">
    <property type="entry name" value="recR"/>
    <property type="match status" value="1"/>
</dbReference>
<dbReference type="Pfam" id="PF21176">
    <property type="entry name" value="RecR_HhH"/>
    <property type="match status" value="1"/>
</dbReference>
<keyword evidence="6 7" id="KW-0234">DNA repair</keyword>
<comment type="caution">
    <text evidence="9">The sequence shown here is derived from an EMBL/GenBank/DDBJ whole genome shotgun (WGS) entry which is preliminary data.</text>
</comment>
<dbReference type="InterPro" id="IPR006171">
    <property type="entry name" value="TOPRIM_dom"/>
</dbReference>
<evidence type="ECO:0000313" key="10">
    <source>
        <dbReference type="Proteomes" id="UP000178606"/>
    </source>
</evidence>
<dbReference type="Pfam" id="PF21175">
    <property type="entry name" value="RecR_C"/>
    <property type="match status" value="1"/>
</dbReference>
<dbReference type="SMART" id="SM00493">
    <property type="entry name" value="TOPRIM"/>
    <property type="match status" value="1"/>
</dbReference>
<evidence type="ECO:0000256" key="6">
    <source>
        <dbReference type="ARBA" id="ARBA00023204"/>
    </source>
</evidence>
<evidence type="ECO:0000256" key="5">
    <source>
        <dbReference type="ARBA" id="ARBA00023172"/>
    </source>
</evidence>
<evidence type="ECO:0000256" key="3">
    <source>
        <dbReference type="ARBA" id="ARBA00022771"/>
    </source>
</evidence>
<dbReference type="InterPro" id="IPR000093">
    <property type="entry name" value="DNA_Rcmb_RecR"/>
</dbReference>
<dbReference type="PANTHER" id="PTHR30446:SF0">
    <property type="entry name" value="RECOMBINATION PROTEIN RECR"/>
    <property type="match status" value="1"/>
</dbReference>
<dbReference type="HAMAP" id="MF_00017">
    <property type="entry name" value="RecR"/>
    <property type="match status" value="1"/>
</dbReference>
<dbReference type="EMBL" id="MFKF01000062">
    <property type="protein sequence ID" value="OGG55719.1"/>
    <property type="molecule type" value="Genomic_DNA"/>
</dbReference>
<dbReference type="GO" id="GO:0008270">
    <property type="term" value="F:zinc ion binding"/>
    <property type="evidence" value="ECO:0007669"/>
    <property type="project" value="UniProtKB-KW"/>
</dbReference>
<comment type="similarity">
    <text evidence="7">Belongs to the RecR family.</text>
</comment>
<dbReference type="PROSITE" id="PS50880">
    <property type="entry name" value="TOPRIM"/>
    <property type="match status" value="1"/>
</dbReference>
<dbReference type="Gene3D" id="3.30.60.80">
    <property type="match status" value="1"/>
</dbReference>
<dbReference type="Proteomes" id="UP000178606">
    <property type="component" value="Unassembled WGS sequence"/>
</dbReference>
<feature type="domain" description="Toprim" evidence="8">
    <location>
        <begin position="79"/>
        <end position="174"/>
    </location>
</feature>
<dbReference type="SUPFAM" id="SSF111304">
    <property type="entry name" value="Recombination protein RecR"/>
    <property type="match status" value="1"/>
</dbReference>
<evidence type="ECO:0000256" key="2">
    <source>
        <dbReference type="ARBA" id="ARBA00022763"/>
    </source>
</evidence>
<protein>
    <recommendedName>
        <fullName evidence="7">Recombination protein RecR</fullName>
    </recommendedName>
</protein>
<proteinExistence type="inferred from homology"/>
<name>A0A1F6D2R4_HANXR</name>
<keyword evidence="3 7" id="KW-0863">Zinc-finger</keyword>
<dbReference type="InterPro" id="IPR023627">
    <property type="entry name" value="Rcmb_RecR"/>
</dbReference>
<organism evidence="9 10">
    <name type="scientific">Handelsmanbacteria sp. (strain RIFCSPLOWO2_12_FULL_64_10)</name>
    <dbReference type="NCBI Taxonomy" id="1817868"/>
    <lineage>
        <taxon>Bacteria</taxon>
        <taxon>Candidatus Handelsmaniibacteriota</taxon>
    </lineage>
</organism>
<sequence>MISQSVDHLIAELTKLPGIGPRSAQRIAFHLLRSPADQVEALARLLVEVKARVRPCSICFFLTEADTCDICADARRDRSILLVVEQISDVLAFERTQTHRGLYHVLGGALSPLDGVGPDRLKIHELLNRLKTGEVKEVVFATNPRVEGEATAQYLDRLIRPLGIRTTRIARGVPVGSDLELADGLTLARSLEGRREL</sequence>
<dbReference type="InterPro" id="IPR034137">
    <property type="entry name" value="TOPRIM_RecR"/>
</dbReference>
<accession>A0A1F6D2R4</accession>
<dbReference type="GO" id="GO:0006310">
    <property type="term" value="P:DNA recombination"/>
    <property type="evidence" value="ECO:0007669"/>
    <property type="project" value="UniProtKB-UniRule"/>
</dbReference>
<feature type="zinc finger region" description="C4-type" evidence="7">
    <location>
        <begin position="56"/>
        <end position="71"/>
    </location>
</feature>
<dbReference type="AlphaFoldDB" id="A0A1F6D2R4"/>
<keyword evidence="4 7" id="KW-0862">Zinc</keyword>
<evidence type="ECO:0000256" key="7">
    <source>
        <dbReference type="HAMAP-Rule" id="MF_00017"/>
    </source>
</evidence>
<comment type="function">
    <text evidence="7">May play a role in DNA repair. It seems to be involved in an RecBC-independent recombinational process of DNA repair. It may act with RecF and RecO.</text>
</comment>
<dbReference type="Gene3D" id="6.10.250.240">
    <property type="match status" value="1"/>
</dbReference>
<evidence type="ECO:0000259" key="8">
    <source>
        <dbReference type="PROSITE" id="PS50880"/>
    </source>
</evidence>
<evidence type="ECO:0000256" key="4">
    <source>
        <dbReference type="ARBA" id="ARBA00022833"/>
    </source>
</evidence>
<dbReference type="PANTHER" id="PTHR30446">
    <property type="entry name" value="RECOMBINATION PROTEIN RECR"/>
    <property type="match status" value="1"/>
</dbReference>
<dbReference type="InterPro" id="IPR015967">
    <property type="entry name" value="Rcmb_RecR_Znf"/>
</dbReference>
<reference evidence="9 10" key="1">
    <citation type="journal article" date="2016" name="Nat. Commun.">
        <title>Thousands of microbial genomes shed light on interconnected biogeochemical processes in an aquifer system.</title>
        <authorList>
            <person name="Anantharaman K."/>
            <person name="Brown C.T."/>
            <person name="Hug L.A."/>
            <person name="Sharon I."/>
            <person name="Castelle C.J."/>
            <person name="Probst A.J."/>
            <person name="Thomas B.C."/>
            <person name="Singh A."/>
            <person name="Wilkins M.J."/>
            <person name="Karaoz U."/>
            <person name="Brodie E.L."/>
            <person name="Williams K.H."/>
            <person name="Hubbard S.S."/>
            <person name="Banfield J.F."/>
        </authorList>
    </citation>
    <scope>NUCLEOTIDE SEQUENCE [LARGE SCALE GENOMIC DNA]</scope>
    <source>
        <strain evidence="10">RIFCSPLOWO2_12_FULL_64_10</strain>
    </source>
</reference>
<dbReference type="CDD" id="cd01025">
    <property type="entry name" value="TOPRIM_recR"/>
    <property type="match status" value="1"/>
</dbReference>
<dbReference type="GO" id="GO:0003677">
    <property type="term" value="F:DNA binding"/>
    <property type="evidence" value="ECO:0007669"/>
    <property type="project" value="UniProtKB-UniRule"/>
</dbReference>
<evidence type="ECO:0000256" key="1">
    <source>
        <dbReference type="ARBA" id="ARBA00022723"/>
    </source>
</evidence>
<evidence type="ECO:0000313" key="9">
    <source>
        <dbReference type="EMBL" id="OGG55719.1"/>
    </source>
</evidence>
<dbReference type="PROSITE" id="PS01300">
    <property type="entry name" value="RECR"/>
    <property type="match status" value="1"/>
</dbReference>
<keyword evidence="1 7" id="KW-0479">Metal-binding</keyword>
<dbReference type="GO" id="GO:0006281">
    <property type="term" value="P:DNA repair"/>
    <property type="evidence" value="ECO:0007669"/>
    <property type="project" value="UniProtKB-UniRule"/>
</dbReference>
<gene>
    <name evidence="7" type="primary">recR</name>
    <name evidence="9" type="ORF">A3F84_07675</name>
</gene>
<keyword evidence="5 7" id="KW-0233">DNA recombination</keyword>
<dbReference type="Pfam" id="PF13662">
    <property type="entry name" value="Toprim_4"/>
    <property type="match status" value="1"/>
</dbReference>
<dbReference type="Pfam" id="PF02132">
    <property type="entry name" value="RecR_ZnF"/>
    <property type="match status" value="1"/>
</dbReference>
<keyword evidence="2 7" id="KW-0227">DNA damage</keyword>
<dbReference type="Gene3D" id="1.10.8.420">
    <property type="entry name" value="RecR Domain 1"/>
    <property type="match status" value="1"/>
</dbReference>